<gene>
    <name evidence="1" type="ORF">R5W23_005501</name>
</gene>
<accession>A0ABU5ESU4</accession>
<protein>
    <submittedName>
        <fullName evidence="1">Uncharacterized protein</fullName>
    </submittedName>
</protein>
<name>A0ABU5ESU4_9BACT</name>
<dbReference type="EMBL" id="JAXBLV010000029">
    <property type="protein sequence ID" value="MDY3558408.1"/>
    <property type="molecule type" value="Genomic_DNA"/>
</dbReference>
<dbReference type="RefSeq" id="WP_261188177.1">
    <property type="nucleotide sequence ID" value="NZ_JAXBLV010000029.1"/>
</dbReference>
<evidence type="ECO:0000313" key="1">
    <source>
        <dbReference type="EMBL" id="MDY3558408.1"/>
    </source>
</evidence>
<dbReference type="Proteomes" id="UP001272242">
    <property type="component" value="Unassembled WGS sequence"/>
</dbReference>
<proteinExistence type="predicted"/>
<keyword evidence="2" id="KW-1185">Reference proteome</keyword>
<evidence type="ECO:0000313" key="2">
    <source>
        <dbReference type="Proteomes" id="UP001272242"/>
    </source>
</evidence>
<organism evidence="1 2">
    <name type="scientific">Gemmata algarum</name>
    <dbReference type="NCBI Taxonomy" id="2975278"/>
    <lineage>
        <taxon>Bacteria</taxon>
        <taxon>Pseudomonadati</taxon>
        <taxon>Planctomycetota</taxon>
        <taxon>Planctomycetia</taxon>
        <taxon>Gemmatales</taxon>
        <taxon>Gemmataceae</taxon>
        <taxon>Gemmata</taxon>
    </lineage>
</organism>
<sequence>MAHTIYRRPAAGGATLRQIVGLPFPAEAGGAFTVPAAALALEYAKPEPGDRVRDDDGDWWVVSAVSGPTEGEYTLTCEAAP</sequence>
<comment type="caution">
    <text evidence="1">The sequence shown here is derived from an EMBL/GenBank/DDBJ whole genome shotgun (WGS) entry which is preliminary data.</text>
</comment>
<reference evidence="2" key="1">
    <citation type="journal article" date="2023" name="Mar. Drugs">
        <title>Gemmata algarum, a Novel Planctomycete Isolated from an Algal Mat, Displays Antimicrobial Activity.</title>
        <authorList>
            <person name="Kumar G."/>
            <person name="Kallscheuer N."/>
            <person name="Kashif M."/>
            <person name="Ahamad S."/>
            <person name="Jagadeeshwari U."/>
            <person name="Pannikurungottu S."/>
            <person name="Haufschild T."/>
            <person name="Kabuu M."/>
            <person name="Sasikala C."/>
            <person name="Jogler C."/>
            <person name="Ramana C."/>
        </authorList>
    </citation>
    <scope>NUCLEOTIDE SEQUENCE [LARGE SCALE GENOMIC DNA]</scope>
    <source>
        <strain evidence="2">JC673</strain>
    </source>
</reference>